<proteinExistence type="predicted"/>
<keyword evidence="4" id="KW-0804">Transcription</keyword>
<evidence type="ECO:0000256" key="6">
    <source>
        <dbReference type="SAM" id="MobiDB-lite"/>
    </source>
</evidence>
<feature type="region of interest" description="Disordered" evidence="6">
    <location>
        <begin position="75"/>
        <end position="104"/>
    </location>
</feature>
<evidence type="ECO:0000259" key="7">
    <source>
        <dbReference type="PROSITE" id="PS51032"/>
    </source>
</evidence>
<feature type="compositionally biased region" description="Polar residues" evidence="6">
    <location>
        <begin position="84"/>
        <end position="103"/>
    </location>
</feature>
<dbReference type="Pfam" id="PF00847">
    <property type="entry name" value="AP2"/>
    <property type="match status" value="1"/>
</dbReference>
<dbReference type="PANTHER" id="PTHR31190:SF160">
    <property type="entry name" value="OSJNBA0042L16.9 PROTEIN"/>
    <property type="match status" value="1"/>
</dbReference>
<comment type="caution">
    <text evidence="8">The sequence shown here is derived from an EMBL/GenBank/DDBJ whole genome shotgun (WGS) entry which is preliminary data.</text>
</comment>
<feature type="non-terminal residue" evidence="8">
    <location>
        <position position="1"/>
    </location>
</feature>
<feature type="domain" description="AP2/ERF" evidence="7">
    <location>
        <begin position="130"/>
        <end position="187"/>
    </location>
</feature>
<dbReference type="SMART" id="SM00380">
    <property type="entry name" value="AP2"/>
    <property type="match status" value="1"/>
</dbReference>
<evidence type="ECO:0000256" key="4">
    <source>
        <dbReference type="ARBA" id="ARBA00023163"/>
    </source>
</evidence>
<keyword evidence="5" id="KW-0539">Nucleus</keyword>
<evidence type="ECO:0000256" key="2">
    <source>
        <dbReference type="ARBA" id="ARBA00023015"/>
    </source>
</evidence>
<dbReference type="Gramene" id="TVU29787">
    <property type="protein sequence ID" value="TVU29787"/>
    <property type="gene ID" value="EJB05_21374"/>
</dbReference>
<dbReference type="GO" id="GO:0009873">
    <property type="term" value="P:ethylene-activated signaling pathway"/>
    <property type="evidence" value="ECO:0007669"/>
    <property type="project" value="InterPro"/>
</dbReference>
<gene>
    <name evidence="8" type="ORF">EJB05_21374</name>
</gene>
<keyword evidence="3" id="KW-0238">DNA-binding</keyword>
<keyword evidence="2" id="KW-0805">Transcription regulation</keyword>
<sequence length="305" mass="31750">MQTPPAWSPTPAAAFPENDAEAAAIVAALTQVISHGRGAAMTSTALPTPPAVLVAPPCSKMATFSHPWLIGQAARPGEEPASAGNVSVQDGISHSPSLASSGTRAPMAWTWSKETEQGVTEEAAASIRRSYRGVRRRPWGKWAAEIRDPKKAARVWLGTFATAEDAARAYDVAALRLRGSRAKLNFPEDASSRRRPPAPVGSRRQPDSATGDRTAGRLSCPPVIGHRRDGLVGGGNGYFLDSWSIGQASPSPEHSAAPAAPALCWSHGTGSSGTEDAANGSEKIKSATVQPVGLACNCTALGEIY</sequence>
<dbReference type="CDD" id="cd00018">
    <property type="entry name" value="AP2"/>
    <property type="match status" value="1"/>
</dbReference>
<dbReference type="AlphaFoldDB" id="A0A5J9V323"/>
<evidence type="ECO:0000256" key="1">
    <source>
        <dbReference type="ARBA" id="ARBA00004123"/>
    </source>
</evidence>
<reference evidence="8 9" key="1">
    <citation type="journal article" date="2019" name="Sci. Rep.">
        <title>A high-quality genome of Eragrostis curvula grass provides insights into Poaceae evolution and supports new strategies to enhance forage quality.</title>
        <authorList>
            <person name="Carballo J."/>
            <person name="Santos B.A.C.M."/>
            <person name="Zappacosta D."/>
            <person name="Garbus I."/>
            <person name="Selva J.P."/>
            <person name="Gallo C.A."/>
            <person name="Diaz A."/>
            <person name="Albertini E."/>
            <person name="Caccamo M."/>
            <person name="Echenique V."/>
        </authorList>
    </citation>
    <scope>NUCLEOTIDE SEQUENCE [LARGE SCALE GENOMIC DNA]</scope>
    <source>
        <strain evidence="9">cv. Victoria</strain>
        <tissue evidence="8">Leaf</tissue>
    </source>
</reference>
<dbReference type="OrthoDB" id="786597at2759"/>
<dbReference type="InterPro" id="IPR036955">
    <property type="entry name" value="AP2/ERF_dom_sf"/>
</dbReference>
<evidence type="ECO:0000256" key="3">
    <source>
        <dbReference type="ARBA" id="ARBA00023125"/>
    </source>
</evidence>
<dbReference type="GO" id="GO:0003677">
    <property type="term" value="F:DNA binding"/>
    <property type="evidence" value="ECO:0007669"/>
    <property type="project" value="UniProtKB-KW"/>
</dbReference>
<organism evidence="8 9">
    <name type="scientific">Eragrostis curvula</name>
    <name type="common">weeping love grass</name>
    <dbReference type="NCBI Taxonomy" id="38414"/>
    <lineage>
        <taxon>Eukaryota</taxon>
        <taxon>Viridiplantae</taxon>
        <taxon>Streptophyta</taxon>
        <taxon>Embryophyta</taxon>
        <taxon>Tracheophyta</taxon>
        <taxon>Spermatophyta</taxon>
        <taxon>Magnoliopsida</taxon>
        <taxon>Liliopsida</taxon>
        <taxon>Poales</taxon>
        <taxon>Poaceae</taxon>
        <taxon>PACMAD clade</taxon>
        <taxon>Chloridoideae</taxon>
        <taxon>Eragrostideae</taxon>
        <taxon>Eragrostidinae</taxon>
        <taxon>Eragrostis</taxon>
    </lineage>
</organism>
<feature type="region of interest" description="Disordered" evidence="6">
    <location>
        <begin position="186"/>
        <end position="222"/>
    </location>
</feature>
<evidence type="ECO:0000313" key="8">
    <source>
        <dbReference type="EMBL" id="TVU29787.1"/>
    </source>
</evidence>
<keyword evidence="9" id="KW-1185">Reference proteome</keyword>
<evidence type="ECO:0000313" key="9">
    <source>
        <dbReference type="Proteomes" id="UP000324897"/>
    </source>
</evidence>
<dbReference type="Gene3D" id="3.30.730.10">
    <property type="entry name" value="AP2/ERF domain"/>
    <property type="match status" value="1"/>
</dbReference>
<protein>
    <recommendedName>
        <fullName evidence="7">AP2/ERF domain-containing protein</fullName>
    </recommendedName>
</protein>
<dbReference type="EMBL" id="RWGY01000011">
    <property type="protein sequence ID" value="TVU29787.1"/>
    <property type="molecule type" value="Genomic_DNA"/>
</dbReference>
<dbReference type="Proteomes" id="UP000324897">
    <property type="component" value="Chromosome 1"/>
</dbReference>
<dbReference type="PROSITE" id="PS51032">
    <property type="entry name" value="AP2_ERF"/>
    <property type="match status" value="1"/>
</dbReference>
<dbReference type="InterPro" id="IPR001471">
    <property type="entry name" value="AP2/ERF_dom"/>
</dbReference>
<dbReference type="InterPro" id="IPR044808">
    <property type="entry name" value="ERF_plant"/>
</dbReference>
<comment type="subcellular location">
    <subcellularLocation>
        <location evidence="1">Nucleus</location>
    </subcellularLocation>
</comment>
<dbReference type="PRINTS" id="PR00367">
    <property type="entry name" value="ETHRSPELEMNT"/>
</dbReference>
<dbReference type="SUPFAM" id="SSF54171">
    <property type="entry name" value="DNA-binding domain"/>
    <property type="match status" value="1"/>
</dbReference>
<dbReference type="GO" id="GO:0005634">
    <property type="term" value="C:nucleus"/>
    <property type="evidence" value="ECO:0007669"/>
    <property type="project" value="UniProtKB-SubCell"/>
</dbReference>
<dbReference type="PANTHER" id="PTHR31190">
    <property type="entry name" value="DNA-BINDING DOMAIN"/>
    <property type="match status" value="1"/>
</dbReference>
<accession>A0A5J9V323</accession>
<evidence type="ECO:0000256" key="5">
    <source>
        <dbReference type="ARBA" id="ARBA00023242"/>
    </source>
</evidence>
<name>A0A5J9V323_9POAL</name>
<dbReference type="FunFam" id="3.30.730.10:FF:000001">
    <property type="entry name" value="Ethylene-responsive transcription factor 2"/>
    <property type="match status" value="1"/>
</dbReference>
<dbReference type="GO" id="GO:0003700">
    <property type="term" value="F:DNA-binding transcription factor activity"/>
    <property type="evidence" value="ECO:0007669"/>
    <property type="project" value="InterPro"/>
</dbReference>
<dbReference type="InterPro" id="IPR016177">
    <property type="entry name" value="DNA-bd_dom_sf"/>
</dbReference>